<proteinExistence type="predicted"/>
<name>A0A4V6XW91_STECR</name>
<accession>A0A4V6XW91</accession>
<gene>
    <name evidence="2" type="ORF">L596_015841</name>
</gene>
<dbReference type="AlphaFoldDB" id="A0A4V6XW91"/>
<evidence type="ECO:0000313" key="2">
    <source>
        <dbReference type="EMBL" id="TKR82065.1"/>
    </source>
</evidence>
<reference evidence="2 3" key="1">
    <citation type="journal article" date="2015" name="Genome Biol.">
        <title>Comparative genomics of Steinernema reveals deeply conserved gene regulatory networks.</title>
        <authorList>
            <person name="Dillman A.R."/>
            <person name="Macchietto M."/>
            <person name="Porter C.F."/>
            <person name="Rogers A."/>
            <person name="Williams B."/>
            <person name="Antoshechkin I."/>
            <person name="Lee M.M."/>
            <person name="Goodwin Z."/>
            <person name="Lu X."/>
            <person name="Lewis E.E."/>
            <person name="Goodrich-Blair H."/>
            <person name="Stock S.P."/>
            <person name="Adams B.J."/>
            <person name="Sternberg P.W."/>
            <person name="Mortazavi A."/>
        </authorList>
    </citation>
    <scope>NUCLEOTIDE SEQUENCE [LARGE SCALE GENOMIC DNA]</scope>
    <source>
        <strain evidence="2 3">ALL</strain>
    </source>
</reference>
<feature type="region of interest" description="Disordered" evidence="1">
    <location>
        <begin position="1"/>
        <end position="34"/>
    </location>
</feature>
<dbReference type="Proteomes" id="UP000298663">
    <property type="component" value="Unassembled WGS sequence"/>
</dbReference>
<reference evidence="2 3" key="2">
    <citation type="journal article" date="2019" name="G3 (Bethesda)">
        <title>Hybrid Assembly of the Genome of the Entomopathogenic Nematode Steinernema carpocapsae Identifies the X-Chromosome.</title>
        <authorList>
            <person name="Serra L."/>
            <person name="Macchietto M."/>
            <person name="Macias-Munoz A."/>
            <person name="McGill C.J."/>
            <person name="Rodriguez I.M."/>
            <person name="Rodriguez B."/>
            <person name="Murad R."/>
            <person name="Mortazavi A."/>
        </authorList>
    </citation>
    <scope>NUCLEOTIDE SEQUENCE [LARGE SCALE GENOMIC DNA]</scope>
    <source>
        <strain evidence="2 3">ALL</strain>
    </source>
</reference>
<sequence>MRRVRAKTRMSSEITIGLRRSKRTKGDERTGEREAETTKVFVIVLMHLQDTTPNSQSKDTVVRKLKIDTLFDIIVRSNLEI</sequence>
<evidence type="ECO:0000313" key="3">
    <source>
        <dbReference type="Proteomes" id="UP000298663"/>
    </source>
</evidence>
<keyword evidence="3" id="KW-1185">Reference proteome</keyword>
<feature type="compositionally biased region" description="Basic and acidic residues" evidence="1">
    <location>
        <begin position="24"/>
        <end position="34"/>
    </location>
</feature>
<organism evidence="2 3">
    <name type="scientific">Steinernema carpocapsae</name>
    <name type="common">Entomopathogenic nematode</name>
    <dbReference type="NCBI Taxonomy" id="34508"/>
    <lineage>
        <taxon>Eukaryota</taxon>
        <taxon>Metazoa</taxon>
        <taxon>Ecdysozoa</taxon>
        <taxon>Nematoda</taxon>
        <taxon>Chromadorea</taxon>
        <taxon>Rhabditida</taxon>
        <taxon>Tylenchina</taxon>
        <taxon>Panagrolaimomorpha</taxon>
        <taxon>Strongyloidoidea</taxon>
        <taxon>Steinernematidae</taxon>
        <taxon>Steinernema</taxon>
    </lineage>
</organism>
<protein>
    <submittedName>
        <fullName evidence="2">Uncharacterized protein</fullName>
    </submittedName>
</protein>
<evidence type="ECO:0000256" key="1">
    <source>
        <dbReference type="SAM" id="MobiDB-lite"/>
    </source>
</evidence>
<dbReference type="EMBL" id="AZBU02000004">
    <property type="protein sequence ID" value="TKR82065.1"/>
    <property type="molecule type" value="Genomic_DNA"/>
</dbReference>
<comment type="caution">
    <text evidence="2">The sequence shown here is derived from an EMBL/GenBank/DDBJ whole genome shotgun (WGS) entry which is preliminary data.</text>
</comment>